<dbReference type="SUPFAM" id="SSF52047">
    <property type="entry name" value="RNI-like"/>
    <property type="match status" value="1"/>
</dbReference>
<gene>
    <name evidence="2" type="ORF">E2562_031740</name>
</gene>
<dbReference type="InterPro" id="IPR055411">
    <property type="entry name" value="LRR_FXL15/At3g58940/PEG3-like"/>
</dbReference>
<evidence type="ECO:0000259" key="1">
    <source>
        <dbReference type="Pfam" id="PF24758"/>
    </source>
</evidence>
<proteinExistence type="predicted"/>
<protein>
    <recommendedName>
        <fullName evidence="1">F-box/LRR-repeat protein 15/At3g58940/PEG3-like LRR domain-containing protein</fullName>
    </recommendedName>
</protein>
<comment type="caution">
    <text evidence="2">The sequence shown here is derived from an EMBL/GenBank/DDBJ whole genome shotgun (WGS) entry which is preliminary data.</text>
</comment>
<dbReference type="PANTHER" id="PTHR32141">
    <property type="match status" value="1"/>
</dbReference>
<organism evidence="2 3">
    <name type="scientific">Oryza meyeriana var. granulata</name>
    <dbReference type="NCBI Taxonomy" id="110450"/>
    <lineage>
        <taxon>Eukaryota</taxon>
        <taxon>Viridiplantae</taxon>
        <taxon>Streptophyta</taxon>
        <taxon>Embryophyta</taxon>
        <taxon>Tracheophyta</taxon>
        <taxon>Spermatophyta</taxon>
        <taxon>Magnoliopsida</taxon>
        <taxon>Liliopsida</taxon>
        <taxon>Poales</taxon>
        <taxon>Poaceae</taxon>
        <taxon>BOP clade</taxon>
        <taxon>Oryzoideae</taxon>
        <taxon>Oryzeae</taxon>
        <taxon>Oryzinae</taxon>
        <taxon>Oryza</taxon>
        <taxon>Oryza meyeriana</taxon>
    </lineage>
</organism>
<feature type="domain" description="F-box/LRR-repeat protein 15/At3g58940/PEG3-like LRR" evidence="1">
    <location>
        <begin position="100"/>
        <end position="294"/>
    </location>
</feature>
<dbReference type="PANTHER" id="PTHR32141:SF40">
    <property type="entry name" value="OS06G0492900 PROTEIN"/>
    <property type="match status" value="1"/>
</dbReference>
<dbReference type="InterPro" id="IPR032675">
    <property type="entry name" value="LRR_dom_sf"/>
</dbReference>
<keyword evidence="3" id="KW-1185">Reference proteome</keyword>
<dbReference type="AlphaFoldDB" id="A0A6G1CVE0"/>
<dbReference type="InterPro" id="IPR055302">
    <property type="entry name" value="F-box_dom-containing"/>
</dbReference>
<dbReference type="OrthoDB" id="1298252at2759"/>
<evidence type="ECO:0000313" key="3">
    <source>
        <dbReference type="Proteomes" id="UP000479710"/>
    </source>
</evidence>
<accession>A0A6G1CVE0</accession>
<evidence type="ECO:0000313" key="2">
    <source>
        <dbReference type="EMBL" id="KAF0904061.1"/>
    </source>
</evidence>
<dbReference type="Gene3D" id="3.80.10.10">
    <property type="entry name" value="Ribonuclease Inhibitor"/>
    <property type="match status" value="1"/>
</dbReference>
<sequence>MESLKINALQDAARTSTLSTRWRRLWRSVPLVLADAHLMHTGPAPRSDEMDSIGGLLLHAVDSMRDVAPMVSSALAAHPGPFRSVHIACTPMDAHQIQIALWLQLLAAKGVQELIFVNSTSKFDTDVRVPATLFRCKSLTCLYIGFLRFPDTATLPRAAAFPHLRELGLCSLIMGERDLAYLFDRCTVLENLEILASSGLVRLRVASNSLRCVEVCESVVEEITVDCAARLERLMFWETFGIGGIVDDTGNLINMTTRVKIGHAPNLRFLGFLVSAMHELKIGSTVIRVGAIFSTCSIPMREF</sequence>
<dbReference type="Proteomes" id="UP000479710">
    <property type="component" value="Unassembled WGS sequence"/>
</dbReference>
<dbReference type="EMBL" id="SPHZ02000008">
    <property type="protein sequence ID" value="KAF0904061.1"/>
    <property type="molecule type" value="Genomic_DNA"/>
</dbReference>
<reference evidence="2 3" key="1">
    <citation type="submission" date="2019-11" db="EMBL/GenBank/DDBJ databases">
        <title>Whole genome sequence of Oryza granulata.</title>
        <authorList>
            <person name="Li W."/>
        </authorList>
    </citation>
    <scope>NUCLEOTIDE SEQUENCE [LARGE SCALE GENOMIC DNA]</scope>
    <source>
        <strain evidence="3">cv. Menghai</strain>
        <tissue evidence="2">Leaf</tissue>
    </source>
</reference>
<dbReference type="Pfam" id="PF24758">
    <property type="entry name" value="LRR_At5g56370"/>
    <property type="match status" value="1"/>
</dbReference>
<name>A0A6G1CVE0_9ORYZ</name>